<evidence type="ECO:0000313" key="2">
    <source>
        <dbReference type="Proteomes" id="UP001189429"/>
    </source>
</evidence>
<feature type="non-terminal residue" evidence="1">
    <location>
        <position position="302"/>
    </location>
</feature>
<accession>A0ABN9R9T0</accession>
<gene>
    <name evidence="1" type="ORF">PCOR1329_LOCUS18592</name>
</gene>
<dbReference type="Proteomes" id="UP001189429">
    <property type="component" value="Unassembled WGS sequence"/>
</dbReference>
<name>A0ABN9R9T0_9DINO</name>
<feature type="non-terminal residue" evidence="1">
    <location>
        <position position="1"/>
    </location>
</feature>
<sequence>ATECFEAALCHKTNSRAETSLELVQMEPIESKSEGGLEEQAGLVDAYLKVVRDATEAMPMQDEFRRLSQRISAEKARLSSVANEASHIISLRSAAADWKQIDSEIGSMEAASALRLAPESRAPSAAKDAFANVSKTMGGPEALDSEADKANIAKVLTALEKLVAKEDQAAVDNASKTWQMARECDDSAKIITGKIGKQNKVSQGEVSTAIATCSRHLLEFRKLAAVSGWARCSWKGSCIEKRAESLAKLITQVKTDISGNAAISKFMEWLKDAPPAAQVRGSQRENPIALKSDTWDGMIQQL</sequence>
<protein>
    <submittedName>
        <fullName evidence="1">Uncharacterized protein</fullName>
    </submittedName>
</protein>
<reference evidence="1" key="1">
    <citation type="submission" date="2023-10" db="EMBL/GenBank/DDBJ databases">
        <authorList>
            <person name="Chen Y."/>
            <person name="Shah S."/>
            <person name="Dougan E. K."/>
            <person name="Thang M."/>
            <person name="Chan C."/>
        </authorList>
    </citation>
    <scope>NUCLEOTIDE SEQUENCE [LARGE SCALE GENOMIC DNA]</scope>
</reference>
<proteinExistence type="predicted"/>
<keyword evidence="2" id="KW-1185">Reference proteome</keyword>
<evidence type="ECO:0000313" key="1">
    <source>
        <dbReference type="EMBL" id="CAK0815235.1"/>
    </source>
</evidence>
<comment type="caution">
    <text evidence="1">The sequence shown here is derived from an EMBL/GenBank/DDBJ whole genome shotgun (WGS) entry which is preliminary data.</text>
</comment>
<organism evidence="1 2">
    <name type="scientific">Prorocentrum cordatum</name>
    <dbReference type="NCBI Taxonomy" id="2364126"/>
    <lineage>
        <taxon>Eukaryota</taxon>
        <taxon>Sar</taxon>
        <taxon>Alveolata</taxon>
        <taxon>Dinophyceae</taxon>
        <taxon>Prorocentrales</taxon>
        <taxon>Prorocentraceae</taxon>
        <taxon>Prorocentrum</taxon>
    </lineage>
</organism>
<dbReference type="EMBL" id="CAUYUJ010005863">
    <property type="protein sequence ID" value="CAK0815235.1"/>
    <property type="molecule type" value="Genomic_DNA"/>
</dbReference>